<dbReference type="GeneID" id="93338694"/>
<dbReference type="EC" id="5.6.2.2" evidence="9"/>
<comment type="subunit">
    <text evidence="9">Heterotetramer, composed of two GyrA and two GyrB chains. In the heterotetramer, GyrA contains the active site tyrosine that forms a transient covalent intermediate with DNA, while GyrB binds cofactors and catalyzes ATP hydrolysis.</text>
</comment>
<dbReference type="SUPFAM" id="SSF101904">
    <property type="entry name" value="GyrA/ParC C-terminal domain-like"/>
    <property type="match status" value="1"/>
</dbReference>
<dbReference type="InterPro" id="IPR013760">
    <property type="entry name" value="Topo_IIA-like_dom_sf"/>
</dbReference>
<dbReference type="PANTHER" id="PTHR43493">
    <property type="entry name" value="DNA GYRASE/TOPOISOMERASE SUBUNIT A"/>
    <property type="match status" value="1"/>
</dbReference>
<dbReference type="FunFam" id="3.30.1360.40:FF:000002">
    <property type="entry name" value="DNA gyrase subunit A"/>
    <property type="match status" value="1"/>
</dbReference>
<dbReference type="InterPro" id="IPR035516">
    <property type="entry name" value="Gyrase/topoIV_suA_C"/>
</dbReference>
<dbReference type="NCBIfam" id="NF004044">
    <property type="entry name" value="PRK05561.1"/>
    <property type="match status" value="1"/>
</dbReference>
<dbReference type="GO" id="GO:0005524">
    <property type="term" value="F:ATP binding"/>
    <property type="evidence" value="ECO:0007669"/>
    <property type="project" value="UniProtKB-UniRule"/>
</dbReference>
<dbReference type="InterPro" id="IPR013757">
    <property type="entry name" value="Topo_IIA_A_a_sf"/>
</dbReference>
<dbReference type="AlphaFoldDB" id="A0A1T4XSF1"/>
<feature type="short sequence motif" description="GyrA-box" evidence="9">
    <location>
        <begin position="534"/>
        <end position="540"/>
    </location>
</feature>
<sequence>MEENIIMVPGSGTKVIVRDVKQEIETAFLDYSMSVIVARALPDVRDGLKPVHRRILYTMHERGNDPQHPYRKSADTVGAVLGSYHPHGDASVYDAMVRLAQDFSLRYPLVDGQGNFGSVDGDPPAAYRYTEARMSKMACEMLTDIEKDTIDWDPNFDETKKEPHVLPSRFPNLLVNGSQGIAVGMATNIPPHNLREIVNGMVALMDDPEIDLAGLMEYVKGPDFPTGGIIMGRSGIRAAYATGRGKITLRGRAEIIEKKNGRYEILISEIPYMVNKTRLIESIADLVKDKRIEGISDLNDESSSRTGMKIVIEIKKDANPQVVLNQLYRFTQLQDTVGVIMLALDDGVPKIMSLKTMMERYIEFQMQVIRRRTAFELKKAKEREHILEGLHKAVDIVDEIIATIRACKGGFAEARQAVMDNFGFDELQADAIVKLQLGRLAGLEILKIEQELGELREAIADYEDILANDEHVKRIVKTDLTALADKYGDERRTSIETVSGEVDIEDLIPEETCVFTLTHEGYIKRTTLDTYQAQNRGGRGVQGMTQKDDDFTEELFVGSTHDYMLFMTNQGRVYRLKGYQVPEGSRTAKGSHIVNLLQLQEGEKVTLMLQQKAGVDEDNTYATMVTKQGLIKRTPLSQFRNIRKMGLIAIALNEGDSLVWSHLTKGDDEIIVATHDGAAIRFTEDGARSMGRTGHGVRVIKLREGDYVVGAGVCRPGANVLTISEEGKGRRSRIDDYRITKRGGLGIRNYSNGNVAGIKIVDDTDDLILISQNGILIRIHAADINVQSRYGSGVRVMRLVEDDKVAVVARVDRDNDAETAKIEDTGETDPTPEELAAIEAEELAQEAAEDAAPENETEE</sequence>
<evidence type="ECO:0000256" key="3">
    <source>
        <dbReference type="ARBA" id="ARBA00022741"/>
    </source>
</evidence>
<evidence type="ECO:0000256" key="2">
    <source>
        <dbReference type="ARBA" id="ARBA00008263"/>
    </source>
</evidence>
<evidence type="ECO:0000259" key="11">
    <source>
        <dbReference type="PROSITE" id="PS52040"/>
    </source>
</evidence>
<dbReference type="InterPro" id="IPR013758">
    <property type="entry name" value="Topo_IIA_A/C_ab"/>
</dbReference>
<keyword evidence="13" id="KW-1185">Reference proteome</keyword>
<keyword evidence="5 9" id="KW-0799">Topoisomerase</keyword>
<dbReference type="OrthoDB" id="9806486at2"/>
<evidence type="ECO:0000256" key="4">
    <source>
        <dbReference type="ARBA" id="ARBA00022840"/>
    </source>
</evidence>
<comment type="miscellaneous">
    <text evidence="9">Few gyrases are as efficient as E.coli at forming negative supercoils. Not all organisms have 2 type II topoisomerases; in organisms with a single type II topoisomerase this enzyme also has to decatenate newly replicated chromosomes.</text>
</comment>
<dbReference type="FunFam" id="3.90.199.10:FF:000001">
    <property type="entry name" value="DNA gyrase subunit A"/>
    <property type="match status" value="1"/>
</dbReference>
<dbReference type="NCBIfam" id="TIGR01063">
    <property type="entry name" value="gyrA"/>
    <property type="match status" value="1"/>
</dbReference>
<evidence type="ECO:0000313" key="13">
    <source>
        <dbReference type="Proteomes" id="UP000190286"/>
    </source>
</evidence>
<organism evidence="12 13">
    <name type="scientific">Gemmiger formicilis</name>
    <dbReference type="NCBI Taxonomy" id="745368"/>
    <lineage>
        <taxon>Bacteria</taxon>
        <taxon>Bacillati</taxon>
        <taxon>Bacillota</taxon>
        <taxon>Clostridia</taxon>
        <taxon>Eubacteriales</taxon>
        <taxon>Gemmiger</taxon>
    </lineage>
</organism>
<dbReference type="InterPro" id="IPR006691">
    <property type="entry name" value="GyrA/parC_rep"/>
</dbReference>
<dbReference type="GO" id="GO:0005737">
    <property type="term" value="C:cytoplasm"/>
    <property type="evidence" value="ECO:0007669"/>
    <property type="project" value="UniProtKB-SubCell"/>
</dbReference>
<dbReference type="EMBL" id="FUYF01000015">
    <property type="protein sequence ID" value="SKA92487.1"/>
    <property type="molecule type" value="Genomic_DNA"/>
</dbReference>
<dbReference type="SMART" id="SM00434">
    <property type="entry name" value="TOP4c"/>
    <property type="match status" value="1"/>
</dbReference>
<dbReference type="RefSeq" id="WP_078785111.1">
    <property type="nucleotide sequence ID" value="NZ_CBCTSN010000007.1"/>
</dbReference>
<keyword evidence="9" id="KW-0963">Cytoplasm</keyword>
<dbReference type="SUPFAM" id="SSF56719">
    <property type="entry name" value="Type II DNA topoisomerase"/>
    <property type="match status" value="1"/>
</dbReference>
<keyword evidence="3 9" id="KW-0547">Nucleotide-binding</keyword>
<dbReference type="FunFam" id="1.10.268.10:FF:000001">
    <property type="entry name" value="DNA gyrase subunit A"/>
    <property type="match status" value="1"/>
</dbReference>
<dbReference type="Gene3D" id="2.120.10.90">
    <property type="entry name" value="DNA gyrase/topoisomerase IV, subunit A, C-terminal"/>
    <property type="match status" value="1"/>
</dbReference>
<reference evidence="12 13" key="1">
    <citation type="submission" date="2017-02" db="EMBL/GenBank/DDBJ databases">
        <authorList>
            <person name="Peterson S.W."/>
        </authorList>
    </citation>
    <scope>NUCLEOTIDE SEQUENCE [LARGE SCALE GENOMIC DNA]</scope>
    <source>
        <strain evidence="12 13">ATCC 27749</strain>
    </source>
</reference>
<comment type="catalytic activity">
    <reaction evidence="1 9 10">
        <text>ATP-dependent breakage, passage and rejoining of double-stranded DNA.</text>
        <dbReference type="EC" id="5.6.2.2"/>
    </reaction>
</comment>
<dbReference type="GO" id="GO:0034335">
    <property type="term" value="F:DNA negative supercoiling activity"/>
    <property type="evidence" value="ECO:0007669"/>
    <property type="project" value="UniProtKB-ARBA"/>
</dbReference>
<dbReference type="GO" id="GO:0006265">
    <property type="term" value="P:DNA topological change"/>
    <property type="evidence" value="ECO:0007669"/>
    <property type="project" value="UniProtKB-UniRule"/>
</dbReference>
<dbReference type="InterPro" id="IPR005743">
    <property type="entry name" value="GyrA"/>
</dbReference>
<keyword evidence="4 9" id="KW-0067">ATP-binding</keyword>
<evidence type="ECO:0000256" key="7">
    <source>
        <dbReference type="ARBA" id="ARBA00023235"/>
    </source>
</evidence>
<evidence type="ECO:0000313" key="12">
    <source>
        <dbReference type="EMBL" id="SKA92487.1"/>
    </source>
</evidence>
<dbReference type="PROSITE" id="PS52040">
    <property type="entry name" value="TOPO_IIA"/>
    <property type="match status" value="1"/>
</dbReference>
<dbReference type="FunFam" id="2.120.10.90:FF:000005">
    <property type="entry name" value="DNA topoisomerase 4 subunit A"/>
    <property type="match status" value="1"/>
</dbReference>
<dbReference type="Pfam" id="PF03989">
    <property type="entry name" value="DNA_gyraseA_C"/>
    <property type="match status" value="6"/>
</dbReference>
<comment type="similarity">
    <text evidence="2 9">Belongs to the type II topoisomerase GyrA/ParC subunit family.</text>
</comment>
<dbReference type="NCBIfam" id="NF004043">
    <property type="entry name" value="PRK05560.1"/>
    <property type="match status" value="1"/>
</dbReference>
<dbReference type="GO" id="GO:0009330">
    <property type="term" value="C:DNA topoisomerase type II (double strand cut, ATP-hydrolyzing) complex"/>
    <property type="evidence" value="ECO:0007669"/>
    <property type="project" value="TreeGrafter"/>
</dbReference>
<evidence type="ECO:0000256" key="1">
    <source>
        <dbReference type="ARBA" id="ARBA00000185"/>
    </source>
</evidence>
<dbReference type="PANTHER" id="PTHR43493:SF5">
    <property type="entry name" value="DNA GYRASE SUBUNIT A, CHLOROPLASTIC_MITOCHONDRIAL"/>
    <property type="match status" value="1"/>
</dbReference>
<keyword evidence="6 9" id="KW-0238">DNA-binding</keyword>
<dbReference type="InterPro" id="IPR050220">
    <property type="entry name" value="Type_II_DNA_Topoisomerases"/>
</dbReference>
<evidence type="ECO:0000256" key="5">
    <source>
        <dbReference type="ARBA" id="ARBA00023029"/>
    </source>
</evidence>
<dbReference type="Proteomes" id="UP000190286">
    <property type="component" value="Unassembled WGS sequence"/>
</dbReference>
<gene>
    <name evidence="9" type="primary">gyrA</name>
    <name evidence="12" type="ORF">SAMN02745178_02249</name>
</gene>
<dbReference type="InterPro" id="IPR002205">
    <property type="entry name" value="Topo_IIA_dom_A"/>
</dbReference>
<dbReference type="Gene3D" id="1.10.268.10">
    <property type="entry name" value="Topoisomerase, domain 3"/>
    <property type="match status" value="1"/>
</dbReference>
<accession>A0A1T4XSF1</accession>
<dbReference type="STRING" id="745368.SAMN02745178_02249"/>
<evidence type="ECO:0000256" key="9">
    <source>
        <dbReference type="HAMAP-Rule" id="MF_01897"/>
    </source>
</evidence>
<protein>
    <recommendedName>
        <fullName evidence="9">DNA gyrase subunit A</fullName>
        <ecNumber evidence="9">5.6.2.2</ecNumber>
    </recommendedName>
</protein>
<feature type="domain" description="Topo IIA-type catalytic" evidence="11">
    <location>
        <begin position="41"/>
        <end position="507"/>
    </location>
</feature>
<dbReference type="GO" id="GO:0005694">
    <property type="term" value="C:chromosome"/>
    <property type="evidence" value="ECO:0007669"/>
    <property type="project" value="InterPro"/>
</dbReference>
<comment type="function">
    <text evidence="9">A type II topoisomerase that negatively supercoils closed circular double-stranded (ds) DNA in an ATP-dependent manner to modulate DNA topology and maintain chromosomes in an underwound state. Negative supercoiling favors strand separation, and DNA replication, transcription, recombination and repair, all of which involve strand separation. Also able to catalyze the interconversion of other topological isomers of dsDNA rings, including catenanes and knotted rings. Type II topoisomerases break and join 2 DNA strands simultaneously in an ATP-dependent manner.</text>
</comment>
<proteinExistence type="inferred from homology"/>
<name>A0A1T4XSF1_9FIRM</name>
<dbReference type="GO" id="GO:0006261">
    <property type="term" value="P:DNA-templated DNA replication"/>
    <property type="evidence" value="ECO:0007669"/>
    <property type="project" value="UniProtKB-UniRule"/>
</dbReference>
<comment type="subunit">
    <text evidence="8">Heterotetramer composed of ParC and ParE.</text>
</comment>
<dbReference type="Gene3D" id="3.90.199.10">
    <property type="entry name" value="Topoisomerase II, domain 5"/>
    <property type="match status" value="1"/>
</dbReference>
<evidence type="ECO:0000256" key="6">
    <source>
        <dbReference type="ARBA" id="ARBA00023125"/>
    </source>
</evidence>
<dbReference type="CDD" id="cd00187">
    <property type="entry name" value="TOP4c"/>
    <property type="match status" value="1"/>
</dbReference>
<evidence type="ECO:0000256" key="10">
    <source>
        <dbReference type="PROSITE-ProRule" id="PRU01384"/>
    </source>
</evidence>
<evidence type="ECO:0000256" key="8">
    <source>
        <dbReference type="ARBA" id="ARBA00063644"/>
    </source>
</evidence>
<dbReference type="GO" id="GO:0003677">
    <property type="term" value="F:DNA binding"/>
    <property type="evidence" value="ECO:0007669"/>
    <property type="project" value="UniProtKB-UniRule"/>
</dbReference>
<keyword evidence="7 9" id="KW-0413">Isomerase</keyword>
<dbReference type="HAMAP" id="MF_01897">
    <property type="entry name" value="GyrA"/>
    <property type="match status" value="1"/>
</dbReference>
<feature type="active site" description="O-(5'-phospho-DNA)-tyrosine intermediate" evidence="9 10">
    <location>
        <position position="129"/>
    </location>
</feature>
<comment type="subcellular location">
    <subcellularLocation>
        <location evidence="9">Cytoplasm</location>
    </subcellularLocation>
</comment>
<dbReference type="Pfam" id="PF00521">
    <property type="entry name" value="DNA_topoisoIV"/>
    <property type="match status" value="1"/>
</dbReference>
<dbReference type="Gene3D" id="3.30.1360.40">
    <property type="match status" value="1"/>
</dbReference>